<dbReference type="GO" id="GO:0005975">
    <property type="term" value="P:carbohydrate metabolic process"/>
    <property type="evidence" value="ECO:0007669"/>
    <property type="project" value="InterPro"/>
</dbReference>
<evidence type="ECO:0000256" key="7">
    <source>
        <dbReference type="PROSITE-ProRule" id="PRU10055"/>
    </source>
</evidence>
<dbReference type="PANTHER" id="PTHR10353:SF36">
    <property type="entry name" value="LP05116P"/>
    <property type="match status" value="1"/>
</dbReference>
<dbReference type="SUPFAM" id="SSF51445">
    <property type="entry name" value="(Trans)glycosidases"/>
    <property type="match status" value="1"/>
</dbReference>
<evidence type="ECO:0000313" key="12">
    <source>
        <dbReference type="Proteomes" id="UP001153709"/>
    </source>
</evidence>
<name>A0A9N9T1X0_DIABA</name>
<organism evidence="11 12">
    <name type="scientific">Diabrotica balteata</name>
    <name type="common">Banded cucumber beetle</name>
    <dbReference type="NCBI Taxonomy" id="107213"/>
    <lineage>
        <taxon>Eukaryota</taxon>
        <taxon>Metazoa</taxon>
        <taxon>Ecdysozoa</taxon>
        <taxon>Arthropoda</taxon>
        <taxon>Hexapoda</taxon>
        <taxon>Insecta</taxon>
        <taxon>Pterygota</taxon>
        <taxon>Neoptera</taxon>
        <taxon>Endopterygota</taxon>
        <taxon>Coleoptera</taxon>
        <taxon>Polyphaga</taxon>
        <taxon>Cucujiformia</taxon>
        <taxon>Chrysomeloidea</taxon>
        <taxon>Chrysomelidae</taxon>
        <taxon>Galerucinae</taxon>
        <taxon>Diabroticina</taxon>
        <taxon>Diabroticites</taxon>
        <taxon>Diabrotica</taxon>
    </lineage>
</organism>
<evidence type="ECO:0000256" key="9">
    <source>
        <dbReference type="RuleBase" id="RU004468"/>
    </source>
</evidence>
<dbReference type="InterPro" id="IPR018120">
    <property type="entry name" value="Glyco_hydro_1_AS"/>
</dbReference>
<proteinExistence type="inferred from homology"/>
<keyword evidence="10" id="KW-0732">Signal</keyword>
<dbReference type="InterPro" id="IPR033132">
    <property type="entry name" value="GH_1_N_CS"/>
</dbReference>
<keyword evidence="4 9" id="KW-0378">Hydrolase</keyword>
<comment type="subunit">
    <text evidence="2">Homodimer.</text>
</comment>
<dbReference type="Pfam" id="PF00232">
    <property type="entry name" value="Glyco_hydro_1"/>
    <property type="match status" value="1"/>
</dbReference>
<dbReference type="EC" id="3.2.1.21" evidence="3"/>
<evidence type="ECO:0000256" key="10">
    <source>
        <dbReference type="SAM" id="SignalP"/>
    </source>
</evidence>
<dbReference type="InterPro" id="IPR017853">
    <property type="entry name" value="GH"/>
</dbReference>
<accession>A0A9N9T1X0</accession>
<gene>
    <name evidence="11" type="ORF">DIABBA_LOCUS8138</name>
</gene>
<dbReference type="EMBL" id="OU898280">
    <property type="protein sequence ID" value="CAG9834881.1"/>
    <property type="molecule type" value="Genomic_DNA"/>
</dbReference>
<evidence type="ECO:0000256" key="6">
    <source>
        <dbReference type="ARBA" id="ARBA00023295"/>
    </source>
</evidence>
<keyword evidence="5" id="KW-0325">Glycoprotein</keyword>
<feature type="chain" id="PRO_5040122415" description="beta-glucosidase" evidence="10">
    <location>
        <begin position="19"/>
        <end position="485"/>
    </location>
</feature>
<dbReference type="Proteomes" id="UP001153709">
    <property type="component" value="Chromosome 5"/>
</dbReference>
<dbReference type="PROSITE" id="PS00653">
    <property type="entry name" value="GLYCOSYL_HYDROL_F1_2"/>
    <property type="match status" value="1"/>
</dbReference>
<dbReference type="FunFam" id="3.20.20.80:FF:000013">
    <property type="entry name" value="lactase-phlorizin hydrolase"/>
    <property type="match status" value="1"/>
</dbReference>
<protein>
    <recommendedName>
        <fullName evidence="3">beta-glucosidase</fullName>
        <ecNumber evidence="3">3.2.1.21</ecNumber>
    </recommendedName>
</protein>
<evidence type="ECO:0000256" key="3">
    <source>
        <dbReference type="ARBA" id="ARBA00012744"/>
    </source>
</evidence>
<sequence length="485" mass="56108">MDKVLVIAVFSFFTICLADSDRTFPETFSFGAATAAFQIEGAWNENGKGENIWDHFVHTNQSRVIDGSNADIACNSYHKYAEDVALAAKMGLTHYRFSISWSRLLPNGFISPANIIAISYYQDLIRELEKYKIEPVVTIYHWDLPQMLQELGGWENAKIVDYFVDYADLVFASFPSVKHWVTFNEPKQVCRSGYGKGNMAPGIARSGIADYMCTYHVIKAHAAAYHKYQESYKSLGGKITMALDGIWSIPYWDNEEDQQASERKLNFEFGLYAHPIFFGDWPQVVKDRVNYRSKMENYPESRLPQFTVEEMEYINRTADYVAFNFYNTKLIKDIDEASFDTTSFDNDLRVKEDVDPRWTIAYDGNTIYPQGLRYYLKWIAENYNSPEIIITENGIADNDTSVEDNERISYLSGYLNAVLDSIYEDKVNVTGYTMWSLLDNFEWTSGYSMRFGFYSVDFKDDSRPRTAKKSVDYYSQIIKNRKIPE</sequence>
<keyword evidence="6 9" id="KW-0326">Glycosidase</keyword>
<dbReference type="Gene3D" id="3.20.20.80">
    <property type="entry name" value="Glycosidases"/>
    <property type="match status" value="1"/>
</dbReference>
<reference evidence="11" key="1">
    <citation type="submission" date="2022-01" db="EMBL/GenBank/DDBJ databases">
        <authorList>
            <person name="King R."/>
        </authorList>
    </citation>
    <scope>NUCLEOTIDE SEQUENCE</scope>
</reference>
<dbReference type="OrthoDB" id="65569at2759"/>
<feature type="signal peptide" evidence="10">
    <location>
        <begin position="1"/>
        <end position="18"/>
    </location>
</feature>
<feature type="active site" description="Nucleophile" evidence="7">
    <location>
        <position position="392"/>
    </location>
</feature>
<evidence type="ECO:0000256" key="4">
    <source>
        <dbReference type="ARBA" id="ARBA00022801"/>
    </source>
</evidence>
<evidence type="ECO:0000256" key="5">
    <source>
        <dbReference type="ARBA" id="ARBA00023180"/>
    </source>
</evidence>
<dbReference type="PANTHER" id="PTHR10353">
    <property type="entry name" value="GLYCOSYL HYDROLASE"/>
    <property type="match status" value="1"/>
</dbReference>
<dbReference type="PROSITE" id="PS00572">
    <property type="entry name" value="GLYCOSYL_HYDROL_F1_1"/>
    <property type="match status" value="1"/>
</dbReference>
<dbReference type="AlphaFoldDB" id="A0A9N9T1X0"/>
<dbReference type="PRINTS" id="PR00131">
    <property type="entry name" value="GLHYDRLASE1"/>
</dbReference>
<dbReference type="InterPro" id="IPR001360">
    <property type="entry name" value="Glyco_hydro_1"/>
</dbReference>
<keyword evidence="12" id="KW-1185">Reference proteome</keyword>
<evidence type="ECO:0000256" key="8">
    <source>
        <dbReference type="RuleBase" id="RU003690"/>
    </source>
</evidence>
<comment type="similarity">
    <text evidence="1 8">Belongs to the glycosyl hydrolase 1 family.</text>
</comment>
<evidence type="ECO:0000256" key="2">
    <source>
        <dbReference type="ARBA" id="ARBA00011738"/>
    </source>
</evidence>
<dbReference type="GO" id="GO:0008422">
    <property type="term" value="F:beta-glucosidase activity"/>
    <property type="evidence" value="ECO:0007669"/>
    <property type="project" value="TreeGrafter"/>
</dbReference>
<evidence type="ECO:0000256" key="1">
    <source>
        <dbReference type="ARBA" id="ARBA00010838"/>
    </source>
</evidence>
<evidence type="ECO:0000313" key="11">
    <source>
        <dbReference type="EMBL" id="CAG9834881.1"/>
    </source>
</evidence>